<dbReference type="AlphaFoldDB" id="M9M2S9"/>
<accession>M9M2S9</accession>
<protein>
    <submittedName>
        <fullName evidence="2">Uncharacterized protein</fullName>
    </submittedName>
</protein>
<evidence type="ECO:0000256" key="1">
    <source>
        <dbReference type="SAM" id="MobiDB-lite"/>
    </source>
</evidence>
<keyword evidence="3" id="KW-1185">Reference proteome</keyword>
<dbReference type="Proteomes" id="UP000029453">
    <property type="component" value="Unassembled WGS sequence"/>
</dbReference>
<sequence length="51" mass="5933">MHPAREMLHITARQGNRDDGEQRQANAGQNEAEYGDDEAVSRLLSQYRRKY</sequence>
<organism evidence="2 3">
    <name type="scientific">Paenibacillus popilliae ATCC 14706</name>
    <dbReference type="NCBI Taxonomy" id="1212764"/>
    <lineage>
        <taxon>Bacteria</taxon>
        <taxon>Bacillati</taxon>
        <taxon>Bacillota</taxon>
        <taxon>Bacilli</taxon>
        <taxon>Bacillales</taxon>
        <taxon>Paenibacillaceae</taxon>
        <taxon>Paenibacillus</taxon>
    </lineage>
</organism>
<comment type="caution">
    <text evidence="2">The sequence shown here is derived from an EMBL/GenBank/DDBJ whole genome shotgun (WGS) entry which is preliminary data.</text>
</comment>
<evidence type="ECO:0000313" key="3">
    <source>
        <dbReference type="Proteomes" id="UP000029453"/>
    </source>
</evidence>
<dbReference type="EMBL" id="BALG01000186">
    <property type="protein sequence ID" value="GAC43284.1"/>
    <property type="molecule type" value="Genomic_DNA"/>
</dbReference>
<proteinExistence type="predicted"/>
<name>M9M2S9_PAEPP</name>
<reference evidence="2 3" key="1">
    <citation type="submission" date="2012-10" db="EMBL/GenBank/DDBJ databases">
        <title>Draft Genome Sequence of Paenibacillus popilliae ATCC 14706T.</title>
        <authorList>
            <person name="Iiyama K."/>
            <person name="Mori K."/>
            <person name="Mon H."/>
            <person name="Chieda Y."/>
            <person name="Lee J.M."/>
            <person name="Kusakabe T."/>
            <person name="Tashiro K."/>
            <person name="Asano S."/>
            <person name="Yasunaga-Aoki C."/>
            <person name="Shimizu S."/>
        </authorList>
    </citation>
    <scope>NUCLEOTIDE SEQUENCE [LARGE SCALE GENOMIC DNA]</scope>
    <source>
        <strain evidence="2 3">ATCC 14706</strain>
    </source>
</reference>
<gene>
    <name evidence="2" type="ORF">PPOP_2651</name>
</gene>
<evidence type="ECO:0000313" key="2">
    <source>
        <dbReference type="EMBL" id="GAC43284.1"/>
    </source>
</evidence>
<feature type="region of interest" description="Disordered" evidence="1">
    <location>
        <begin position="1"/>
        <end position="39"/>
    </location>
</feature>